<dbReference type="GO" id="GO:0008137">
    <property type="term" value="F:NADH dehydrogenase (ubiquinone) activity"/>
    <property type="evidence" value="ECO:0007669"/>
    <property type="project" value="UniProtKB-UniRule"/>
</dbReference>
<keyword evidence="9" id="KW-0830">Ubiquinone</keyword>
<dbReference type="GeneID" id="9385128"/>
<geneLocation type="mitochondrion" evidence="10"/>
<dbReference type="PANTHER" id="PTHR11058:SF9">
    <property type="entry name" value="NADH-UBIQUINONE OXIDOREDUCTASE CHAIN 3"/>
    <property type="match status" value="1"/>
</dbReference>
<keyword evidence="5 9" id="KW-0812">Transmembrane</keyword>
<keyword evidence="4 9" id="KW-0813">Transport</keyword>
<evidence type="ECO:0000256" key="9">
    <source>
        <dbReference type="RuleBase" id="RU003640"/>
    </source>
</evidence>
<sequence length="103" mass="12047">MVLCSVLSKKSLMDREKNSSFECGFDPKESSRIPFSMRFFLIAVIFLIFDIEIVLLLPIPISFITGNYMFIYYTSIFFLMLLLIGLFNEWNDGALDWAKYMCI</sequence>
<gene>
    <name evidence="10" type="primary">ND3</name>
</gene>
<evidence type="ECO:0000256" key="4">
    <source>
        <dbReference type="ARBA" id="ARBA00022448"/>
    </source>
</evidence>
<dbReference type="AlphaFoldDB" id="D7QYU0"/>
<dbReference type="EMBL" id="HM008997">
    <property type="protein sequence ID" value="ADE05870.1"/>
    <property type="molecule type" value="Genomic_DNA"/>
</dbReference>
<comment type="subcellular location">
    <subcellularLocation>
        <location evidence="1">Membrane</location>
    </subcellularLocation>
    <subcellularLocation>
        <location evidence="9">Mitochondrion membrane</location>
        <topology evidence="9">Multi-pass membrane protein</topology>
    </subcellularLocation>
</comment>
<comment type="similarity">
    <text evidence="2 9">Belongs to the complex I subunit 3 family.</text>
</comment>
<organism evidence="10">
    <name type="scientific">Opisthopatus cinctipes</name>
    <dbReference type="NCBI Taxonomy" id="574546"/>
    <lineage>
        <taxon>Eukaryota</taxon>
        <taxon>Metazoa</taxon>
        <taxon>Ecdysozoa</taxon>
        <taxon>Onychophora</taxon>
        <taxon>Udeonychophora</taxon>
        <taxon>Euonychophora</taxon>
        <taxon>Peripatopsidae</taxon>
        <taxon>Opisthopatus</taxon>
    </lineage>
</organism>
<comment type="catalytic activity">
    <reaction evidence="8 9">
        <text>a ubiquinone + NADH + 5 H(+)(in) = a ubiquinol + NAD(+) + 4 H(+)(out)</text>
        <dbReference type="Rhea" id="RHEA:29091"/>
        <dbReference type="Rhea" id="RHEA-COMP:9565"/>
        <dbReference type="Rhea" id="RHEA-COMP:9566"/>
        <dbReference type="ChEBI" id="CHEBI:15378"/>
        <dbReference type="ChEBI" id="CHEBI:16389"/>
        <dbReference type="ChEBI" id="CHEBI:17976"/>
        <dbReference type="ChEBI" id="CHEBI:57540"/>
        <dbReference type="ChEBI" id="CHEBI:57945"/>
        <dbReference type="EC" id="7.1.1.2"/>
    </reaction>
</comment>
<dbReference type="EC" id="7.1.1.2" evidence="9"/>
<dbReference type="InterPro" id="IPR000440">
    <property type="entry name" value="NADH_UbQ/plastoQ_OxRdtase_su3"/>
</dbReference>
<dbReference type="Gene3D" id="1.20.58.1610">
    <property type="entry name" value="NADH:ubiquinone/plastoquinone oxidoreductase, chain 3"/>
    <property type="match status" value="1"/>
</dbReference>
<accession>D7QYU0</accession>
<keyword evidence="6 9" id="KW-1133">Transmembrane helix</keyword>
<evidence type="ECO:0000256" key="3">
    <source>
        <dbReference type="ARBA" id="ARBA00021007"/>
    </source>
</evidence>
<name>D7QYU0_9BILA</name>
<dbReference type="PANTHER" id="PTHR11058">
    <property type="entry name" value="NADH-UBIQUINONE OXIDOREDUCTASE CHAIN 3"/>
    <property type="match status" value="1"/>
</dbReference>
<evidence type="ECO:0000256" key="5">
    <source>
        <dbReference type="ARBA" id="ARBA00022692"/>
    </source>
</evidence>
<dbReference type="Pfam" id="PF00507">
    <property type="entry name" value="Oxidored_q4"/>
    <property type="match status" value="1"/>
</dbReference>
<evidence type="ECO:0000256" key="7">
    <source>
        <dbReference type="ARBA" id="ARBA00023136"/>
    </source>
</evidence>
<reference evidence="10" key="1">
    <citation type="journal article" date="2010" name="Mol. Phylogenet. Evol.">
        <title>The mitochondrial genome of the onychophoran Opisthopatus cinctipes (Peripatopsidae) reflects the ancestral mitochondrial gene arrangement of Panarthropoda and Ecdysozoa.</title>
        <authorList>
            <person name="Braband A."/>
            <person name="Cameron S.L."/>
            <person name="Podsiadlowski L."/>
            <person name="Daniels S.R."/>
            <person name="Mayer G."/>
        </authorList>
    </citation>
    <scope>NUCLEOTIDE SEQUENCE</scope>
</reference>
<protein>
    <recommendedName>
        <fullName evidence="3 9">NADH-ubiquinone oxidoreductase chain 3</fullName>
        <ecNumber evidence="9">7.1.1.2</ecNumber>
    </recommendedName>
</protein>
<feature type="transmembrane region" description="Helical" evidence="9">
    <location>
        <begin position="70"/>
        <end position="87"/>
    </location>
</feature>
<dbReference type="GO" id="GO:0031966">
    <property type="term" value="C:mitochondrial membrane"/>
    <property type="evidence" value="ECO:0007669"/>
    <property type="project" value="UniProtKB-SubCell"/>
</dbReference>
<dbReference type="GO" id="GO:0030964">
    <property type="term" value="C:NADH dehydrogenase complex"/>
    <property type="evidence" value="ECO:0007669"/>
    <property type="project" value="TreeGrafter"/>
</dbReference>
<keyword evidence="9" id="KW-1278">Translocase</keyword>
<dbReference type="CTD" id="4537"/>
<proteinExistence type="inferred from homology"/>
<evidence type="ECO:0000256" key="8">
    <source>
        <dbReference type="ARBA" id="ARBA00049551"/>
    </source>
</evidence>
<keyword evidence="9" id="KW-0679">Respiratory chain</keyword>
<evidence type="ECO:0000256" key="2">
    <source>
        <dbReference type="ARBA" id="ARBA00008472"/>
    </source>
</evidence>
<keyword evidence="9" id="KW-0249">Electron transport</keyword>
<evidence type="ECO:0000256" key="1">
    <source>
        <dbReference type="ARBA" id="ARBA00004370"/>
    </source>
</evidence>
<feature type="transmembrane region" description="Helical" evidence="9">
    <location>
        <begin position="39"/>
        <end position="64"/>
    </location>
</feature>
<evidence type="ECO:0000256" key="6">
    <source>
        <dbReference type="ARBA" id="ARBA00022989"/>
    </source>
</evidence>
<comment type="function">
    <text evidence="9">Core subunit of the mitochondrial membrane respiratory chain NADH dehydrogenase (Complex I) which catalyzes electron transfer from NADH through the respiratory chain, using ubiquinone as an electron acceptor. Essential for the catalytic activity of complex I.</text>
</comment>
<dbReference type="InterPro" id="IPR038430">
    <property type="entry name" value="NDAH_ubi_oxred_su3_sf"/>
</dbReference>
<dbReference type="RefSeq" id="YP_003734721.1">
    <property type="nucleotide sequence ID" value="NC_014273.1"/>
</dbReference>
<evidence type="ECO:0000313" key="10">
    <source>
        <dbReference type="EMBL" id="ADE05870.1"/>
    </source>
</evidence>
<keyword evidence="9" id="KW-0520">NAD</keyword>
<keyword evidence="9 10" id="KW-0496">Mitochondrion</keyword>
<keyword evidence="7 9" id="KW-0472">Membrane</keyword>